<evidence type="ECO:0000256" key="5">
    <source>
        <dbReference type="SAM" id="Phobius"/>
    </source>
</evidence>
<evidence type="ECO:0000256" key="2">
    <source>
        <dbReference type="ARBA" id="ARBA00012254"/>
    </source>
</evidence>
<dbReference type="CDD" id="cd08653">
    <property type="entry name" value="FMT_core_like_3"/>
    <property type="match status" value="1"/>
</dbReference>
<dbReference type="InterPro" id="IPR036477">
    <property type="entry name" value="Formyl_transf_N_sf"/>
</dbReference>
<keyword evidence="5" id="KW-0472">Membrane</keyword>
<dbReference type="Pfam" id="PF00551">
    <property type="entry name" value="Formyl_trans_N"/>
    <property type="match status" value="1"/>
</dbReference>
<evidence type="ECO:0000256" key="1">
    <source>
        <dbReference type="ARBA" id="ARBA00005054"/>
    </source>
</evidence>
<dbReference type="EC" id="2.1.2.2" evidence="2"/>
<evidence type="ECO:0000313" key="7">
    <source>
        <dbReference type="EMBL" id="GAA5495201.1"/>
    </source>
</evidence>
<gene>
    <name evidence="7" type="primary">purN_1</name>
    <name evidence="7" type="ORF">Rhal01_01376</name>
</gene>
<dbReference type="RefSeq" id="WP_346188039.1">
    <property type="nucleotide sequence ID" value="NZ_BAABRL010000003.1"/>
</dbReference>
<keyword evidence="5" id="KW-0812">Transmembrane</keyword>
<comment type="pathway">
    <text evidence="1">Purine metabolism; IMP biosynthesis via de novo pathway; N(2)-formyl-N(1)-(5-phospho-D-ribosyl)glycinamide from N(1)-(5-phospho-D-ribosyl)glycinamide (10-formyl THF route): step 1/1.</text>
</comment>
<feature type="domain" description="Formyl transferase N-terminal" evidence="6">
    <location>
        <begin position="102"/>
        <end position="202"/>
    </location>
</feature>
<accession>A0ABP9V274</accession>
<evidence type="ECO:0000313" key="8">
    <source>
        <dbReference type="Proteomes" id="UP001424741"/>
    </source>
</evidence>
<dbReference type="PANTHER" id="PTHR43369">
    <property type="entry name" value="PHOSPHORIBOSYLGLYCINAMIDE FORMYLTRANSFERASE"/>
    <property type="match status" value="1"/>
</dbReference>
<protein>
    <recommendedName>
        <fullName evidence="2">phosphoribosylglycinamide formyltransferase 1</fullName>
        <ecNumber evidence="2">2.1.2.2</ecNumber>
    </recommendedName>
</protein>
<dbReference type="EMBL" id="BAABRL010000003">
    <property type="protein sequence ID" value="GAA5495201.1"/>
    <property type="molecule type" value="Genomic_DNA"/>
</dbReference>
<proteinExistence type="predicted"/>
<keyword evidence="4" id="KW-0658">Purine biosynthesis</keyword>
<reference evidence="7 8" key="1">
    <citation type="submission" date="2024-02" db="EMBL/GenBank/DDBJ databases">
        <title>Rubritalea halochordaticola NBRC 107102.</title>
        <authorList>
            <person name="Ichikawa N."/>
            <person name="Katano-Makiyama Y."/>
            <person name="Hidaka K."/>
        </authorList>
    </citation>
    <scope>NUCLEOTIDE SEQUENCE [LARGE SCALE GENOMIC DNA]</scope>
    <source>
        <strain evidence="7 8">NBRC 107102</strain>
    </source>
</reference>
<evidence type="ECO:0000256" key="4">
    <source>
        <dbReference type="ARBA" id="ARBA00022755"/>
    </source>
</evidence>
<dbReference type="Proteomes" id="UP001424741">
    <property type="component" value="Unassembled WGS sequence"/>
</dbReference>
<keyword evidence="8" id="KW-1185">Reference proteome</keyword>
<evidence type="ECO:0000259" key="6">
    <source>
        <dbReference type="Pfam" id="PF00551"/>
    </source>
</evidence>
<keyword evidence="3" id="KW-0808">Transferase</keyword>
<organism evidence="7 8">
    <name type="scientific">Rubritalea halochordaticola</name>
    <dbReference type="NCBI Taxonomy" id="714537"/>
    <lineage>
        <taxon>Bacteria</taxon>
        <taxon>Pseudomonadati</taxon>
        <taxon>Verrucomicrobiota</taxon>
        <taxon>Verrucomicrobiia</taxon>
        <taxon>Verrucomicrobiales</taxon>
        <taxon>Rubritaleaceae</taxon>
        <taxon>Rubritalea</taxon>
    </lineage>
</organism>
<name>A0ABP9V274_9BACT</name>
<dbReference type="Gene3D" id="3.40.50.170">
    <property type="entry name" value="Formyl transferase, N-terminal domain"/>
    <property type="match status" value="1"/>
</dbReference>
<dbReference type="PANTHER" id="PTHR43369:SF2">
    <property type="entry name" value="PHOSPHORIBOSYLGLYCINAMIDE FORMYLTRANSFERASE"/>
    <property type="match status" value="1"/>
</dbReference>
<evidence type="ECO:0000256" key="3">
    <source>
        <dbReference type="ARBA" id="ARBA00022679"/>
    </source>
</evidence>
<dbReference type="InterPro" id="IPR002376">
    <property type="entry name" value="Formyl_transf_N"/>
</dbReference>
<keyword evidence="5" id="KW-1133">Transmembrane helix</keyword>
<comment type="caution">
    <text evidence="7">The sequence shown here is derived from an EMBL/GenBank/DDBJ whole genome shotgun (WGS) entry which is preliminary data.</text>
</comment>
<feature type="transmembrane region" description="Helical" evidence="5">
    <location>
        <begin position="52"/>
        <end position="70"/>
    </location>
</feature>
<dbReference type="SUPFAM" id="SSF53328">
    <property type="entry name" value="Formyltransferase"/>
    <property type="match status" value="1"/>
</dbReference>
<sequence length="257" mass="28525">MNCSGVKVIIFAGKGRSSRLVYNALKEDCNVVKVIFEDGVSRKKMLSRRVKSLGILTVLGQLCFILWNALTKKSAEVRIQEIIDEKGLCDDRIDDDLVESVRSINDDRVLEVVEAECPDVIVVNGTRIISRKIIEGVGVPMVNTHAGITPKYRGVHGGYWALTEKDYSNCGVTVHLVDTGIDTGSVLAQARIEVQKNDNFNTYPYLQLAAAIPLLKEAISNESIGGREVVEVNLPSKLWSHPTMFQYFKYRLLAGVK</sequence>